<reference evidence="9 10" key="1">
    <citation type="submission" date="2019-05" db="EMBL/GenBank/DDBJ databases">
        <authorList>
            <person name="Hariharan J."/>
            <person name="Choudoir M.J."/>
            <person name="Diebold P."/>
            <person name="Panke-Buisse K."/>
            <person name="Buckley D.H."/>
        </authorList>
    </citation>
    <scope>NUCLEOTIDE SEQUENCE [LARGE SCALE GENOMIC DNA]</scope>
    <source>
        <strain evidence="9 10">SUN51</strain>
    </source>
</reference>
<keyword evidence="4" id="KW-0646">Protease inhibitor</keyword>
<dbReference type="Pfam" id="PF00720">
    <property type="entry name" value="SSI"/>
    <property type="match status" value="1"/>
</dbReference>
<keyword evidence="5" id="KW-0722">Serine protease inhibitor</keyword>
<dbReference type="PROSITE" id="PS00999">
    <property type="entry name" value="SSI"/>
    <property type="match status" value="1"/>
</dbReference>
<evidence type="ECO:0000256" key="5">
    <source>
        <dbReference type="ARBA" id="ARBA00022900"/>
    </source>
</evidence>
<name>A0A5B0AV23_9ACTN</name>
<protein>
    <recommendedName>
        <fullName evidence="8">Subtilisin inhibitor domain-containing protein</fullName>
    </recommendedName>
</protein>
<proteinExistence type="inferred from homology"/>
<dbReference type="Gene3D" id="3.30.350.10">
    <property type="entry name" value="Subtilisin inhibitor-like"/>
    <property type="match status" value="1"/>
</dbReference>
<evidence type="ECO:0000313" key="9">
    <source>
        <dbReference type="EMBL" id="KAA0933698.1"/>
    </source>
</evidence>
<feature type="chain" id="PRO_5022766933" description="Subtilisin inhibitor domain-containing protein" evidence="7">
    <location>
        <begin position="28"/>
        <end position="152"/>
    </location>
</feature>
<keyword evidence="10" id="KW-1185">Reference proteome</keyword>
<dbReference type="EMBL" id="VDFC01000043">
    <property type="protein sequence ID" value="KAA0933698.1"/>
    <property type="molecule type" value="Genomic_DNA"/>
</dbReference>
<dbReference type="InterPro" id="IPR023549">
    <property type="entry name" value="Subtilisin_inhibitor"/>
</dbReference>
<evidence type="ECO:0000256" key="3">
    <source>
        <dbReference type="ARBA" id="ARBA00022525"/>
    </source>
</evidence>
<sequence length="152" mass="15692">MLRRTAFAVATSAVLSLAALSAAPAVAYTDTFPLMPLPVTDPEGADHLTVTVSGVGGGKDGTFELDCHPAGGSHPDARAACEQLDRNTSWGKSPFTSARHGELCTMQYGGPATAHVTGTWAGRPVDATYKRSNGCEIARWDALVPVLPGLGA</sequence>
<evidence type="ECO:0000256" key="7">
    <source>
        <dbReference type="SAM" id="SignalP"/>
    </source>
</evidence>
<evidence type="ECO:0000256" key="4">
    <source>
        <dbReference type="ARBA" id="ARBA00022690"/>
    </source>
</evidence>
<evidence type="ECO:0000256" key="6">
    <source>
        <dbReference type="ARBA" id="ARBA00023157"/>
    </source>
</evidence>
<comment type="similarity">
    <text evidence="2">Belongs to the protease inhibitor I16 (SSI) family.</text>
</comment>
<gene>
    <name evidence="9" type="ORF">FGF04_19160</name>
</gene>
<keyword evidence="7" id="KW-0732">Signal</keyword>
<comment type="caution">
    <text evidence="9">The sequence shown here is derived from an EMBL/GenBank/DDBJ whole genome shotgun (WGS) entry which is preliminary data.</text>
</comment>
<dbReference type="AlphaFoldDB" id="A0A5B0AV23"/>
<evidence type="ECO:0000259" key="8">
    <source>
        <dbReference type="Pfam" id="PF00720"/>
    </source>
</evidence>
<dbReference type="RefSeq" id="WP_149512543.1">
    <property type="nucleotide sequence ID" value="NZ_VDFC01000043.1"/>
</dbReference>
<keyword evidence="6" id="KW-1015">Disulfide bond</keyword>
<feature type="signal peptide" evidence="7">
    <location>
        <begin position="1"/>
        <end position="27"/>
    </location>
</feature>
<dbReference type="GO" id="GO:0004867">
    <property type="term" value="F:serine-type endopeptidase inhibitor activity"/>
    <property type="evidence" value="ECO:0007669"/>
    <property type="project" value="UniProtKB-KW"/>
</dbReference>
<dbReference type="SUPFAM" id="SSF55399">
    <property type="entry name" value="Subtilisin inhibitor"/>
    <property type="match status" value="1"/>
</dbReference>
<evidence type="ECO:0000313" key="10">
    <source>
        <dbReference type="Proteomes" id="UP000324965"/>
    </source>
</evidence>
<feature type="domain" description="Subtilisin inhibitor" evidence="8">
    <location>
        <begin position="61"/>
        <end position="130"/>
    </location>
</feature>
<dbReference type="Proteomes" id="UP000324965">
    <property type="component" value="Unassembled WGS sequence"/>
</dbReference>
<organism evidence="9 10">
    <name type="scientific">Streptomyces apricus</name>
    <dbReference type="NCBI Taxonomy" id="1828112"/>
    <lineage>
        <taxon>Bacteria</taxon>
        <taxon>Bacillati</taxon>
        <taxon>Actinomycetota</taxon>
        <taxon>Actinomycetes</taxon>
        <taxon>Kitasatosporales</taxon>
        <taxon>Streptomycetaceae</taxon>
        <taxon>Streptomyces</taxon>
    </lineage>
</organism>
<dbReference type="OrthoDB" id="3427327at2"/>
<dbReference type="InterPro" id="IPR020054">
    <property type="entry name" value="Prot_inh_SSI_I16_CS"/>
</dbReference>
<comment type="subcellular location">
    <subcellularLocation>
        <location evidence="1">Secreted</location>
    </subcellularLocation>
</comment>
<keyword evidence="3" id="KW-0964">Secreted</keyword>
<evidence type="ECO:0000256" key="1">
    <source>
        <dbReference type="ARBA" id="ARBA00004613"/>
    </source>
</evidence>
<dbReference type="GO" id="GO:0005576">
    <property type="term" value="C:extracellular region"/>
    <property type="evidence" value="ECO:0007669"/>
    <property type="project" value="UniProtKB-SubCell"/>
</dbReference>
<evidence type="ECO:0000256" key="2">
    <source>
        <dbReference type="ARBA" id="ARBA00010472"/>
    </source>
</evidence>
<dbReference type="InterPro" id="IPR036819">
    <property type="entry name" value="Subtilisin_inhibitor-like_sf"/>
</dbReference>
<accession>A0A5B0AV23</accession>